<dbReference type="EMBL" id="CP127295">
    <property type="protein sequence ID" value="WIX98247.1"/>
    <property type="molecule type" value="Genomic_DNA"/>
</dbReference>
<evidence type="ECO:0000256" key="5">
    <source>
        <dbReference type="ARBA" id="ARBA00023163"/>
    </source>
</evidence>
<accession>A0A9Y2NG28</accession>
<dbReference type="InterPro" id="IPR007624">
    <property type="entry name" value="RNA_pol_sigma70_r3"/>
</dbReference>
<evidence type="ECO:0000313" key="8">
    <source>
        <dbReference type="Proteomes" id="UP001239397"/>
    </source>
</evidence>
<dbReference type="InterPro" id="IPR013325">
    <property type="entry name" value="RNA_pol_sigma_r2"/>
</dbReference>
<dbReference type="AlphaFoldDB" id="A0A9Y2NG28"/>
<dbReference type="PRINTS" id="PR00046">
    <property type="entry name" value="SIGMA70FCT"/>
</dbReference>
<dbReference type="GO" id="GO:0003677">
    <property type="term" value="F:DNA binding"/>
    <property type="evidence" value="ECO:0007669"/>
    <property type="project" value="UniProtKB-KW"/>
</dbReference>
<dbReference type="InterPro" id="IPR050239">
    <property type="entry name" value="Sigma-70_RNA_pol_init_factors"/>
</dbReference>
<dbReference type="Gene3D" id="1.10.10.10">
    <property type="entry name" value="Winged helix-like DNA-binding domain superfamily/Winged helix DNA-binding domain"/>
    <property type="match status" value="2"/>
</dbReference>
<dbReference type="Pfam" id="PF04539">
    <property type="entry name" value="Sigma70_r3"/>
    <property type="match status" value="1"/>
</dbReference>
<dbReference type="InterPro" id="IPR007627">
    <property type="entry name" value="RNA_pol_sigma70_r2"/>
</dbReference>
<dbReference type="RefSeq" id="WP_285994732.1">
    <property type="nucleotide sequence ID" value="NZ_CP127295.1"/>
</dbReference>
<comment type="similarity">
    <text evidence="1">Belongs to the sigma-70 factor family.</text>
</comment>
<dbReference type="Gene3D" id="1.10.601.10">
    <property type="entry name" value="RNA Polymerase Primary Sigma Factor"/>
    <property type="match status" value="1"/>
</dbReference>
<dbReference type="InterPro" id="IPR013324">
    <property type="entry name" value="RNA_pol_sigma_r3/r4-like"/>
</dbReference>
<evidence type="ECO:0000256" key="1">
    <source>
        <dbReference type="ARBA" id="ARBA00007788"/>
    </source>
</evidence>
<evidence type="ECO:0000256" key="4">
    <source>
        <dbReference type="ARBA" id="ARBA00023125"/>
    </source>
</evidence>
<name>A0A9Y2NG28_9PSEU</name>
<dbReference type="PANTHER" id="PTHR30603:SF60">
    <property type="entry name" value="RNA POLYMERASE SIGMA FACTOR RPOD"/>
    <property type="match status" value="1"/>
</dbReference>
<keyword evidence="4" id="KW-0238">DNA-binding</keyword>
<evidence type="ECO:0000259" key="6">
    <source>
        <dbReference type="PROSITE" id="PS00716"/>
    </source>
</evidence>
<dbReference type="SUPFAM" id="SSF88659">
    <property type="entry name" value="Sigma3 and sigma4 domains of RNA polymerase sigma factors"/>
    <property type="match status" value="2"/>
</dbReference>
<dbReference type="Pfam" id="PF00140">
    <property type="entry name" value="Sigma70_r1_2"/>
    <property type="match status" value="1"/>
</dbReference>
<evidence type="ECO:0000256" key="2">
    <source>
        <dbReference type="ARBA" id="ARBA00023015"/>
    </source>
</evidence>
<dbReference type="InterPro" id="IPR000943">
    <property type="entry name" value="RNA_pol_sigma70"/>
</dbReference>
<dbReference type="GO" id="GO:0016987">
    <property type="term" value="F:sigma factor activity"/>
    <property type="evidence" value="ECO:0007669"/>
    <property type="project" value="UniProtKB-KW"/>
</dbReference>
<dbReference type="SUPFAM" id="SSF88946">
    <property type="entry name" value="Sigma2 domain of RNA polymerase sigma factors"/>
    <property type="match status" value="1"/>
</dbReference>
<dbReference type="NCBIfam" id="TIGR02937">
    <property type="entry name" value="sigma70-ECF"/>
    <property type="match status" value="1"/>
</dbReference>
<feature type="domain" description="RNA polymerase sigma-70" evidence="6">
    <location>
        <begin position="273"/>
        <end position="299"/>
    </location>
</feature>
<reference evidence="7 8" key="1">
    <citation type="submission" date="2023-06" db="EMBL/GenBank/DDBJ databases">
        <authorList>
            <person name="Oyuntsetseg B."/>
            <person name="Kim S.B."/>
        </authorList>
    </citation>
    <scope>NUCLEOTIDE SEQUENCE [LARGE SCALE GENOMIC DNA]</scope>
    <source>
        <strain evidence="7 8">4-36</strain>
    </source>
</reference>
<dbReference type="InterPro" id="IPR009042">
    <property type="entry name" value="RNA_pol_sigma70_r1_2"/>
</dbReference>
<dbReference type="GO" id="GO:0006352">
    <property type="term" value="P:DNA-templated transcription initiation"/>
    <property type="evidence" value="ECO:0007669"/>
    <property type="project" value="InterPro"/>
</dbReference>
<dbReference type="InterPro" id="IPR014284">
    <property type="entry name" value="RNA_pol_sigma-70_dom"/>
</dbReference>
<keyword evidence="8" id="KW-1185">Reference proteome</keyword>
<dbReference type="Proteomes" id="UP001239397">
    <property type="component" value="Chromosome"/>
</dbReference>
<protein>
    <submittedName>
        <fullName evidence="7">Sigma-70 family RNA polymerase sigma factor</fullName>
    </submittedName>
</protein>
<evidence type="ECO:0000313" key="7">
    <source>
        <dbReference type="EMBL" id="WIX98247.1"/>
    </source>
</evidence>
<dbReference type="InterPro" id="IPR007630">
    <property type="entry name" value="RNA_pol_sigma70_r4"/>
</dbReference>
<keyword evidence="5" id="KW-0804">Transcription</keyword>
<evidence type="ECO:0000256" key="3">
    <source>
        <dbReference type="ARBA" id="ARBA00023082"/>
    </source>
</evidence>
<dbReference type="KEGG" id="amog:QRX60_29775"/>
<dbReference type="Pfam" id="PF04545">
    <property type="entry name" value="Sigma70_r4"/>
    <property type="match status" value="1"/>
</dbReference>
<organism evidence="7 8">
    <name type="scientific">Amycolatopsis mongoliensis</name>
    <dbReference type="NCBI Taxonomy" id="715475"/>
    <lineage>
        <taxon>Bacteria</taxon>
        <taxon>Bacillati</taxon>
        <taxon>Actinomycetota</taxon>
        <taxon>Actinomycetes</taxon>
        <taxon>Pseudonocardiales</taxon>
        <taxon>Pseudonocardiaceae</taxon>
        <taxon>Amycolatopsis</taxon>
    </lineage>
</organism>
<keyword evidence="3" id="KW-0731">Sigma factor</keyword>
<dbReference type="PROSITE" id="PS00716">
    <property type="entry name" value="SIGMA70_2"/>
    <property type="match status" value="1"/>
</dbReference>
<keyword evidence="2" id="KW-0805">Transcription regulation</keyword>
<dbReference type="InterPro" id="IPR036388">
    <property type="entry name" value="WH-like_DNA-bd_sf"/>
</dbReference>
<dbReference type="Pfam" id="PF04542">
    <property type="entry name" value="Sigma70_r2"/>
    <property type="match status" value="1"/>
</dbReference>
<proteinExistence type="inferred from homology"/>
<gene>
    <name evidence="7" type="ORF">QRX60_29775</name>
</gene>
<sequence>MTDNTTKVTRPQTDVDAVGRYYAEISSTPLLTAADEVALAKRIEAGVYAAKLLHRTETGQQELSAAVGDLQAIAEDGKRAKDHMIRANLRLVVSAAKRFRPPELPLLDAIQEGNLGLIHAVEKFDYTKGYKFSTYAMWWIRQAMHRGADLTGRTIRVPVHATEQLAELDRIRGRLRATLQREPTTREIAEEAGITAKRAVELCTVARTTASLDAPVSDDGKTVLGDLIAQSSEAPTDDDVDTARTHELLEVLRPLERQVVTMRYGLHDGRPHTVQETAGRLGLPRERVRRLEQQVLVRLRELGEHRRSLAPAG</sequence>
<dbReference type="CDD" id="cd06171">
    <property type="entry name" value="Sigma70_r4"/>
    <property type="match status" value="1"/>
</dbReference>
<dbReference type="PANTHER" id="PTHR30603">
    <property type="entry name" value="RNA POLYMERASE SIGMA FACTOR RPO"/>
    <property type="match status" value="1"/>
</dbReference>